<sequence length="43" mass="5274">MFLFKIMTICFKKEIKTNKFCLLATSLHLFHLFIRYLFINCEI</sequence>
<gene>
    <name evidence="2" type="ORF">KL86DYS2_12411</name>
</gene>
<protein>
    <submittedName>
        <fullName evidence="2">Uncharacterized protein</fullName>
    </submittedName>
</protein>
<keyword evidence="1" id="KW-0472">Membrane</keyword>
<accession>A0A212JV20</accession>
<keyword evidence="1" id="KW-0812">Transmembrane</keyword>
<dbReference type="EMBL" id="FLUL01000001">
    <property type="protein sequence ID" value="SBW03296.1"/>
    <property type="molecule type" value="Genomic_DNA"/>
</dbReference>
<dbReference type="AlphaFoldDB" id="A0A212JV20"/>
<evidence type="ECO:0000256" key="1">
    <source>
        <dbReference type="SAM" id="Phobius"/>
    </source>
</evidence>
<evidence type="ECO:0000313" key="2">
    <source>
        <dbReference type="EMBL" id="SBW03296.1"/>
    </source>
</evidence>
<organism evidence="2">
    <name type="scientific">uncultured Dysgonomonas sp</name>
    <dbReference type="NCBI Taxonomy" id="206096"/>
    <lineage>
        <taxon>Bacteria</taxon>
        <taxon>Pseudomonadati</taxon>
        <taxon>Bacteroidota</taxon>
        <taxon>Bacteroidia</taxon>
        <taxon>Bacteroidales</taxon>
        <taxon>Dysgonomonadaceae</taxon>
        <taxon>Dysgonomonas</taxon>
        <taxon>environmental samples</taxon>
    </lineage>
</organism>
<proteinExistence type="predicted"/>
<feature type="transmembrane region" description="Helical" evidence="1">
    <location>
        <begin position="20"/>
        <end position="39"/>
    </location>
</feature>
<name>A0A212JV20_9BACT</name>
<keyword evidence="1" id="KW-1133">Transmembrane helix</keyword>
<reference evidence="2" key="1">
    <citation type="submission" date="2016-04" db="EMBL/GenBank/DDBJ databases">
        <authorList>
            <person name="Evans L.H."/>
            <person name="Alamgir A."/>
            <person name="Owens N."/>
            <person name="Weber N.D."/>
            <person name="Virtaneva K."/>
            <person name="Barbian K."/>
            <person name="Babar A."/>
            <person name="Rosenke K."/>
        </authorList>
    </citation>
    <scope>NUCLEOTIDE SEQUENCE</scope>
    <source>
        <strain evidence="2">86-2</strain>
    </source>
</reference>